<evidence type="ECO:0000313" key="2">
    <source>
        <dbReference type="Proteomes" id="UP000007319"/>
    </source>
</evidence>
<gene>
    <name evidence="1" type="ORF">AZOBR_200054</name>
</gene>
<dbReference type="EMBL" id="HE577327">
    <property type="protein sequence ID" value="CCC99349.1"/>
    <property type="molecule type" value="Genomic_DNA"/>
</dbReference>
<keyword evidence="2" id="KW-1185">Reference proteome</keyword>
<dbReference type="Proteomes" id="UP000007319">
    <property type="component" value="Chromosome"/>
</dbReference>
<accession>A0A9P1NN14</accession>
<dbReference type="KEGG" id="abs:AZOBR_200054"/>
<evidence type="ECO:0000313" key="1">
    <source>
        <dbReference type="EMBL" id="CCC99349.1"/>
    </source>
</evidence>
<dbReference type="RefSeq" id="WP_014241522.1">
    <property type="nucleotide sequence ID" value="NC_016617.1"/>
</dbReference>
<dbReference type="AlphaFoldDB" id="A0A9P1NN14"/>
<reference evidence="1 2" key="1">
    <citation type="journal article" date="2011" name="PLoS Genet.">
        <title>Azospirillum genomes reveal transition of bacteria from aquatic to terrestrial environments.</title>
        <authorList>
            <person name="Wisniewski-Dye F."/>
            <person name="Borziak K."/>
            <person name="Khalsa-Moyers G."/>
            <person name="Alexandre G."/>
            <person name="Sukharnikov L.O."/>
            <person name="Wuichet K."/>
            <person name="Hurst G.B."/>
            <person name="McDonald W.H."/>
            <person name="Robertson J.S."/>
            <person name="Barbe V."/>
            <person name="Calteau A."/>
            <person name="Rouy Z."/>
            <person name="Mangenot S."/>
            <person name="Prigent-Combaret C."/>
            <person name="Normand P."/>
            <person name="Boyer M."/>
            <person name="Siguier P."/>
            <person name="Dessaux Y."/>
            <person name="Elmerich C."/>
            <person name="Condemine G."/>
            <person name="Krishnen G."/>
            <person name="Kennedy I."/>
            <person name="Paterson A.H."/>
            <person name="Gonzalez V."/>
            <person name="Mavingui P."/>
            <person name="Zhulin I.B."/>
        </authorList>
    </citation>
    <scope>NUCLEOTIDE SEQUENCE [LARGE SCALE GENOMIC DNA]</scope>
    <source>
        <strain evidence="1 2">Sp245</strain>
    </source>
</reference>
<name>A0A9P1NN14_9PROT</name>
<protein>
    <submittedName>
        <fullName evidence="1">Uncharacterized protein</fullName>
    </submittedName>
</protein>
<proteinExistence type="predicted"/>
<organism evidence="1 2">
    <name type="scientific">Azospirillum baldaniorum</name>
    <dbReference type="NCBI Taxonomy" id="1064539"/>
    <lineage>
        <taxon>Bacteria</taxon>
        <taxon>Pseudomonadati</taxon>
        <taxon>Pseudomonadota</taxon>
        <taxon>Alphaproteobacteria</taxon>
        <taxon>Rhodospirillales</taxon>
        <taxon>Azospirillaceae</taxon>
        <taxon>Azospirillum</taxon>
    </lineage>
</organism>
<sequence length="601" mass="61426">MTVRAELHDGTVLEFPDGTSDEVVSNTVKRLIGVQPATPQPPERSFGEEALRKAEFASRGVSDSVLETIGAIPDAIWSGARALGLPAPEGKAADTLKQGWNAVGRTLSAPLNAAFPGVMDGPKTTGDKLVYGAGRGVGDALTVMAPAAGAAKVAQAGGLTRGVAEVLAAQPVVQAAAGAAGGGVGEATDSPLMGILASLAVPASMAGASRVVSPVRNQLNPEQARLAAAAAREGIELTPAQATGSKPLQAMEAVMGTLPMTSGPQRALEATQREAFNRAVLSRAGVQADRASPEVLDDAFRVLGRQFDDLARRTTVQVDDKLFKEVDAVASEYGRRLPTDVAPVFQSYVDDLNVMRSAMAPPPPAGSGAAGSVVPASQTSTVQIPGEAFQNIVSGLRARARSAQNNPALQTALDRLADAVDRTMVRSATPEVASAWRQARRNYRNLLTIDKAMAGGTQADRAAGDIAFGAFRQAVRQSDPRGFARGRGEMNELARIGDFLGAARIPTSGTSERNTMTNLLTGGGLGATGGALAGGADPLLSLAVAGGATVLPRALQMAYNSPAGRAWLTNQLAAGAAPAPGLLGAVALGREKDIRGLLGGP</sequence>